<feature type="compositionally biased region" description="Acidic residues" evidence="1">
    <location>
        <begin position="325"/>
        <end position="337"/>
    </location>
</feature>
<feature type="domain" description="N-acetyltransferase" evidence="2">
    <location>
        <begin position="550"/>
        <end position="691"/>
    </location>
</feature>
<dbReference type="InterPro" id="IPR000182">
    <property type="entry name" value="GNAT_dom"/>
</dbReference>
<dbReference type="PROSITE" id="PS51186">
    <property type="entry name" value="GNAT"/>
    <property type="match status" value="1"/>
</dbReference>
<sequence length="694" mass="80315">MTEIDLKEPNELNTESVEDIVSDSCKNCGDVCDPYNKPALCCIECSVKIHIDCLKRGSVPVSFVGDVFFDLTCPQCSPFDDEIVTRNRMPWLNVIVLTLYNLREKSSGISKKGYFHWKSDISAFVERNWDYLFKKTVKRKKNWIGTISGTLSHYSGIFFKSGTTELEESGWWRLIDNDPPEVLIAKNERMILDRKKQIGSQAKVGANKSQSSPNRSESSISVGEDNSCTGSARNEEYSTYSQAYVQPDKTLFDLLLEEDELNNMEIEDDMISNEQSDTPSLSDLIRDCQYQTNNFHFSQLLDDFTSEWTSTITDNPGIETKRMNEEDEEGDDEEEKEIYEENDQYEDDSTDTYSSAQEQPPVSLFKTTQRRPWPWQRNPVIGKHFNSIIQLTIPTNYSITEKKIPRMTHQEETYLLQQANKSALKSAPPAIRRFYRKLAVRKLKREYNLPILDIDNFGCKRKMHDAPLKDRQTGRVLDRFFGDDLGSFEQRLQGYNEPTSVHSPYTNRLLKPFIRRDASCRPLWLKVMGELCAKINKSNPKWKPPAIAPIDYCYVRPQHIPAINSLCSQFFWPGIDLTECLQYPDFSCVVLYKKLVIGFAILVPDVGYNEAYISFFLTRPEWRRSGIGTFMLYHLIQTCMGKDVTLHVSATNPALILYQKFGFKVEEFVQDFYDKYMPPNSRECRHALFLRLSR</sequence>
<dbReference type="CTD" id="35113"/>
<gene>
    <name evidence="4" type="primary">LOC108624681</name>
</gene>
<dbReference type="RefSeq" id="XP_026669058.1">
    <property type="nucleotide sequence ID" value="XM_026813257.1"/>
</dbReference>
<dbReference type="GO" id="GO:0004402">
    <property type="term" value="F:histone acetyltransferase activity"/>
    <property type="evidence" value="ECO:0007669"/>
    <property type="project" value="TreeGrafter"/>
</dbReference>
<protein>
    <submittedName>
        <fullName evidence="4">Cysteine-rich protein 2-binding protein isoform X1</fullName>
    </submittedName>
</protein>
<dbReference type="GeneID" id="108624681"/>
<feature type="region of interest" description="Disordered" evidence="1">
    <location>
        <begin position="311"/>
        <end position="337"/>
    </location>
</feature>
<evidence type="ECO:0000313" key="4">
    <source>
        <dbReference type="RefSeq" id="XP_026669058.1"/>
    </source>
</evidence>
<dbReference type="AlphaFoldDB" id="A0AAJ7S0D1"/>
<organism evidence="3 4">
    <name type="scientific">Ceratina calcarata</name>
    <dbReference type="NCBI Taxonomy" id="156304"/>
    <lineage>
        <taxon>Eukaryota</taxon>
        <taxon>Metazoa</taxon>
        <taxon>Ecdysozoa</taxon>
        <taxon>Arthropoda</taxon>
        <taxon>Hexapoda</taxon>
        <taxon>Insecta</taxon>
        <taxon>Pterygota</taxon>
        <taxon>Neoptera</taxon>
        <taxon>Endopterygota</taxon>
        <taxon>Hymenoptera</taxon>
        <taxon>Apocrita</taxon>
        <taxon>Aculeata</taxon>
        <taxon>Apoidea</taxon>
        <taxon>Anthophila</taxon>
        <taxon>Apidae</taxon>
        <taxon>Ceratina</taxon>
        <taxon>Zadontomerus</taxon>
    </lineage>
</organism>
<feature type="region of interest" description="Disordered" evidence="1">
    <location>
        <begin position="201"/>
        <end position="232"/>
    </location>
</feature>
<keyword evidence="3" id="KW-1185">Reference proteome</keyword>
<dbReference type="PANTHER" id="PTHR20916:SF26">
    <property type="entry name" value="CYSTEINE-RICH PROTEIN 2-BINDING PROTEIN"/>
    <property type="match status" value="1"/>
</dbReference>
<dbReference type="Pfam" id="PF21198">
    <property type="entry name" value="ASH2L-like_WH"/>
    <property type="match status" value="1"/>
</dbReference>
<dbReference type="Proteomes" id="UP000694925">
    <property type="component" value="Unplaced"/>
</dbReference>
<dbReference type="Gene3D" id="3.90.980.20">
    <property type="match status" value="1"/>
</dbReference>
<proteinExistence type="predicted"/>
<dbReference type="InterPro" id="IPR053835">
    <property type="entry name" value="ASH2L-like_WH"/>
</dbReference>
<evidence type="ECO:0000313" key="3">
    <source>
        <dbReference type="Proteomes" id="UP000694925"/>
    </source>
</evidence>
<reference evidence="4" key="1">
    <citation type="submission" date="2025-08" db="UniProtKB">
        <authorList>
            <consortium name="RefSeq"/>
        </authorList>
    </citation>
    <scope>IDENTIFICATION</scope>
    <source>
        <tissue evidence="4">Whole body</tissue>
    </source>
</reference>
<name>A0AAJ7S0D1_9HYME</name>
<dbReference type="FunFam" id="3.40.630.30:FF:000013">
    <property type="entry name" value="cysteine-rich protein 2-binding protein-like"/>
    <property type="match status" value="1"/>
</dbReference>
<evidence type="ECO:0000256" key="1">
    <source>
        <dbReference type="SAM" id="MobiDB-lite"/>
    </source>
</evidence>
<accession>A0AAJ7S0D1</accession>
<dbReference type="InterPro" id="IPR016181">
    <property type="entry name" value="Acyl_CoA_acyltransferase"/>
</dbReference>
<dbReference type="SUPFAM" id="SSF55729">
    <property type="entry name" value="Acyl-CoA N-acyltransferases (Nat)"/>
    <property type="match status" value="1"/>
</dbReference>
<dbReference type="Pfam" id="PF00583">
    <property type="entry name" value="Acetyltransf_1"/>
    <property type="match status" value="1"/>
</dbReference>
<feature type="compositionally biased region" description="Polar residues" evidence="1">
    <location>
        <begin position="207"/>
        <end position="232"/>
    </location>
</feature>
<evidence type="ECO:0000259" key="2">
    <source>
        <dbReference type="PROSITE" id="PS51186"/>
    </source>
</evidence>
<dbReference type="CDD" id="cd04301">
    <property type="entry name" value="NAT_SF"/>
    <property type="match status" value="1"/>
</dbReference>
<dbReference type="Gene3D" id="3.40.630.30">
    <property type="match status" value="1"/>
</dbReference>
<dbReference type="PANTHER" id="PTHR20916">
    <property type="entry name" value="CYSTEINE AND GLYCINE-RICH PROTEIN 2 BINDING PROTEIN"/>
    <property type="match status" value="1"/>
</dbReference>